<keyword evidence="2" id="KW-0472">Membrane</keyword>
<dbReference type="PANTHER" id="PTHR30576">
    <property type="entry name" value="COLANIC BIOSYNTHESIS UDP-GLUCOSE LIPID CARRIER TRANSFERASE"/>
    <property type="match status" value="1"/>
</dbReference>
<dbReference type="STRING" id="688867.SAMN05660236_4178"/>
<feature type="transmembrane region" description="Helical" evidence="2">
    <location>
        <begin position="176"/>
        <end position="197"/>
    </location>
</feature>
<evidence type="ECO:0000256" key="1">
    <source>
        <dbReference type="ARBA" id="ARBA00006464"/>
    </source>
</evidence>
<dbReference type="PANTHER" id="PTHR30576:SF0">
    <property type="entry name" value="UNDECAPRENYL-PHOSPHATE N-ACETYLGALACTOSAMINYL 1-PHOSPHATE TRANSFERASE-RELATED"/>
    <property type="match status" value="1"/>
</dbReference>
<reference evidence="4 5" key="1">
    <citation type="submission" date="2017-02" db="EMBL/GenBank/DDBJ databases">
        <authorList>
            <person name="Peterson S.W."/>
        </authorList>
    </citation>
    <scope>NUCLEOTIDE SEQUENCE [LARGE SCALE GENOMIC DNA]</scope>
    <source>
        <strain evidence="4 5">DSM 25262</strain>
    </source>
</reference>
<comment type="similarity">
    <text evidence="1">Belongs to the bacterial sugar transferase family.</text>
</comment>
<keyword evidence="2" id="KW-0812">Transmembrane</keyword>
<evidence type="ECO:0000256" key="2">
    <source>
        <dbReference type="SAM" id="Phobius"/>
    </source>
</evidence>
<organism evidence="4 5">
    <name type="scientific">Ohtaekwangia koreensis</name>
    <dbReference type="NCBI Taxonomy" id="688867"/>
    <lineage>
        <taxon>Bacteria</taxon>
        <taxon>Pseudomonadati</taxon>
        <taxon>Bacteroidota</taxon>
        <taxon>Cytophagia</taxon>
        <taxon>Cytophagales</taxon>
        <taxon>Fulvivirgaceae</taxon>
        <taxon>Ohtaekwangia</taxon>
    </lineage>
</organism>
<evidence type="ECO:0000313" key="4">
    <source>
        <dbReference type="EMBL" id="SKC82413.1"/>
    </source>
</evidence>
<keyword evidence="5" id="KW-1185">Reference proteome</keyword>
<dbReference type="Pfam" id="PF02397">
    <property type="entry name" value="Bac_transf"/>
    <property type="match status" value="1"/>
</dbReference>
<feature type="domain" description="Bacterial sugar transferase" evidence="3">
    <location>
        <begin position="171"/>
        <end position="369"/>
    </location>
</feature>
<dbReference type="GO" id="GO:0016780">
    <property type="term" value="F:phosphotransferase activity, for other substituted phosphate groups"/>
    <property type="evidence" value="ECO:0007669"/>
    <property type="project" value="TreeGrafter"/>
</dbReference>
<dbReference type="EMBL" id="FUZU01000003">
    <property type="protein sequence ID" value="SKC82413.1"/>
    <property type="molecule type" value="Genomic_DNA"/>
</dbReference>
<proteinExistence type="inferred from homology"/>
<keyword evidence="2" id="KW-1133">Transmembrane helix</keyword>
<gene>
    <name evidence="4" type="ORF">SAMN05660236_4178</name>
</gene>
<sequence>MDVAVNLNVNESPMSVVFEVQTHTPSFTQNIVRIGFTDSSVENDYAQEKVHFINATLSKTIADLKSDTAGFDAILINPASVTSEVDQLKVLASQKAIPYIFYTPKFDQAAKDLALRSGVDEYHYGAITTAFFKRVEFIKKLKLYKIQRGNKPYAMVRAHEEVPTIKLWTLKRAFDIVVSLTALLCLSPLLLVIAVMIKLESKGSIFYISKRAGAGYKIFDFYKFRSMRSGADKDLQKLQHLNQYAENADNATDNVFFKLKNDPRVTRVGHFIRNTSLDEIPQLFNVLKGDMSLVGNRPLPLYEAEKLTKDQIAWRFLAPAGITGLWQVTKRGKQEMSPEERIALDMEYAMKNSFWLDMKILFSTIPALLQKEQV</sequence>
<protein>
    <submittedName>
        <fullName evidence="4">Sugar transferase involved in LPS biosynthesis (Colanic, teichoic acid)</fullName>
    </submittedName>
</protein>
<dbReference type="AlphaFoldDB" id="A0A1T5M2N1"/>
<dbReference type="InterPro" id="IPR003362">
    <property type="entry name" value="Bact_transf"/>
</dbReference>
<dbReference type="Proteomes" id="UP000190961">
    <property type="component" value="Unassembled WGS sequence"/>
</dbReference>
<evidence type="ECO:0000259" key="3">
    <source>
        <dbReference type="Pfam" id="PF02397"/>
    </source>
</evidence>
<evidence type="ECO:0000313" key="5">
    <source>
        <dbReference type="Proteomes" id="UP000190961"/>
    </source>
</evidence>
<keyword evidence="4" id="KW-0808">Transferase</keyword>
<accession>A0A1T5M2N1</accession>
<name>A0A1T5M2N1_9BACT</name>